<dbReference type="EMBL" id="CAAALY010265594">
    <property type="protein sequence ID" value="VEL40607.1"/>
    <property type="molecule type" value="Genomic_DNA"/>
</dbReference>
<dbReference type="PROSITE" id="PS00236">
    <property type="entry name" value="NEUROTR_ION_CHANNEL"/>
    <property type="match status" value="1"/>
</dbReference>
<keyword evidence="5" id="KW-1185">Reference proteome</keyword>
<evidence type="ECO:0000256" key="1">
    <source>
        <dbReference type="ARBA" id="ARBA00004141"/>
    </source>
</evidence>
<dbReference type="InterPro" id="IPR036734">
    <property type="entry name" value="Neur_chan_lig-bd_sf"/>
</dbReference>
<evidence type="ECO:0000313" key="5">
    <source>
        <dbReference type="Proteomes" id="UP000784294"/>
    </source>
</evidence>
<organism evidence="4 5">
    <name type="scientific">Protopolystoma xenopodis</name>
    <dbReference type="NCBI Taxonomy" id="117903"/>
    <lineage>
        <taxon>Eukaryota</taxon>
        <taxon>Metazoa</taxon>
        <taxon>Spiralia</taxon>
        <taxon>Lophotrochozoa</taxon>
        <taxon>Platyhelminthes</taxon>
        <taxon>Monogenea</taxon>
        <taxon>Polyopisthocotylea</taxon>
        <taxon>Polystomatidea</taxon>
        <taxon>Polystomatidae</taxon>
        <taxon>Protopolystoma</taxon>
    </lineage>
</organism>
<reference evidence="4" key="1">
    <citation type="submission" date="2018-11" db="EMBL/GenBank/DDBJ databases">
        <authorList>
            <consortium name="Pathogen Informatics"/>
        </authorList>
    </citation>
    <scope>NUCLEOTIDE SEQUENCE</scope>
</reference>
<accession>A0A448XN11</accession>
<gene>
    <name evidence="4" type="ORF">PXEA_LOCUS34047</name>
</gene>
<dbReference type="InterPro" id="IPR006201">
    <property type="entry name" value="Neur_channel"/>
</dbReference>
<dbReference type="InterPro" id="IPR018000">
    <property type="entry name" value="Neurotransmitter_ion_chnl_CS"/>
</dbReference>
<protein>
    <recommendedName>
        <fullName evidence="3">Neurotransmitter-gated ion-channel ligand-binding domain-containing protein</fullName>
    </recommendedName>
</protein>
<name>A0A448XN11_9PLAT</name>
<dbReference type="AlphaFoldDB" id="A0A448XN11"/>
<proteinExistence type="predicted"/>
<comment type="subcellular location">
    <subcellularLocation>
        <location evidence="1">Membrane</location>
        <topology evidence="1">Multi-pass membrane protein</topology>
    </subcellularLocation>
</comment>
<sequence length="107" mass="12432">MREMRHALVLADPDGSIEWIPMAIFKSTCKIDITDFPFDHQMCHMKFGSWTYDGNQLDLEFISNASFSLGDYTPSNEWDVNAAPAQRYVKFYPCCDDPYPDLTYFLL</sequence>
<dbReference type="SUPFAM" id="SSF63712">
    <property type="entry name" value="Nicotinic receptor ligand binding domain-like"/>
    <property type="match status" value="1"/>
</dbReference>
<evidence type="ECO:0000259" key="3">
    <source>
        <dbReference type="Pfam" id="PF02931"/>
    </source>
</evidence>
<dbReference type="Gene3D" id="2.70.170.10">
    <property type="entry name" value="Neurotransmitter-gated ion-channel ligand-binding domain"/>
    <property type="match status" value="1"/>
</dbReference>
<dbReference type="Pfam" id="PF02931">
    <property type="entry name" value="Neur_chan_LBD"/>
    <property type="match status" value="1"/>
</dbReference>
<dbReference type="GO" id="GO:0016020">
    <property type="term" value="C:membrane"/>
    <property type="evidence" value="ECO:0007669"/>
    <property type="project" value="UniProtKB-SubCell"/>
</dbReference>
<dbReference type="InterPro" id="IPR006202">
    <property type="entry name" value="Neur_chan_lig-bd"/>
</dbReference>
<dbReference type="OrthoDB" id="5975154at2759"/>
<evidence type="ECO:0000313" key="4">
    <source>
        <dbReference type="EMBL" id="VEL40607.1"/>
    </source>
</evidence>
<keyword evidence="2" id="KW-0472">Membrane</keyword>
<dbReference type="GO" id="GO:0004888">
    <property type="term" value="F:transmembrane signaling receptor activity"/>
    <property type="evidence" value="ECO:0007669"/>
    <property type="project" value="InterPro"/>
</dbReference>
<comment type="caution">
    <text evidence="4">The sequence shown here is derived from an EMBL/GenBank/DDBJ whole genome shotgun (WGS) entry which is preliminary data.</text>
</comment>
<dbReference type="PANTHER" id="PTHR18945">
    <property type="entry name" value="NEUROTRANSMITTER GATED ION CHANNEL"/>
    <property type="match status" value="1"/>
</dbReference>
<evidence type="ECO:0000256" key="2">
    <source>
        <dbReference type="ARBA" id="ARBA00023136"/>
    </source>
</evidence>
<dbReference type="Proteomes" id="UP000784294">
    <property type="component" value="Unassembled WGS sequence"/>
</dbReference>
<feature type="domain" description="Neurotransmitter-gated ion-channel ligand-binding" evidence="3">
    <location>
        <begin position="5"/>
        <end position="106"/>
    </location>
</feature>
<dbReference type="FunFam" id="2.70.170.10:FF:000060">
    <property type="entry name" value="Nicotinic acetylcholine receptor subunit alpha4"/>
    <property type="match status" value="1"/>
</dbReference>
<dbReference type="GO" id="GO:0005230">
    <property type="term" value="F:extracellular ligand-gated monoatomic ion channel activity"/>
    <property type="evidence" value="ECO:0007669"/>
    <property type="project" value="InterPro"/>
</dbReference>